<keyword evidence="4" id="KW-1185">Reference proteome</keyword>
<feature type="region of interest" description="Disordered" evidence="1">
    <location>
        <begin position="728"/>
        <end position="753"/>
    </location>
</feature>
<feature type="region of interest" description="Disordered" evidence="1">
    <location>
        <begin position="426"/>
        <end position="450"/>
    </location>
</feature>
<protein>
    <recommendedName>
        <fullName evidence="2">Retrotransposon gag domain-containing protein</fullName>
    </recommendedName>
</protein>
<proteinExistence type="predicted"/>
<name>A0A6D2KGZ0_9BRAS</name>
<feature type="compositionally biased region" description="Basic and acidic residues" evidence="1">
    <location>
        <begin position="15"/>
        <end position="31"/>
    </location>
</feature>
<evidence type="ECO:0000313" key="4">
    <source>
        <dbReference type="Proteomes" id="UP000467841"/>
    </source>
</evidence>
<comment type="caution">
    <text evidence="3">The sequence shown here is derived from an EMBL/GenBank/DDBJ whole genome shotgun (WGS) entry which is preliminary data.</text>
</comment>
<dbReference type="PANTHER" id="PTHR33067:SF31">
    <property type="entry name" value="RNA-DIRECTED DNA POLYMERASE"/>
    <property type="match status" value="1"/>
</dbReference>
<dbReference type="Pfam" id="PF03732">
    <property type="entry name" value="Retrotrans_gag"/>
    <property type="match status" value="1"/>
</dbReference>
<feature type="compositionally biased region" description="Polar residues" evidence="1">
    <location>
        <begin position="742"/>
        <end position="753"/>
    </location>
</feature>
<dbReference type="EMBL" id="CACVBM020001386">
    <property type="protein sequence ID" value="CAA7048523.1"/>
    <property type="molecule type" value="Genomic_DNA"/>
</dbReference>
<dbReference type="OrthoDB" id="1427857at2759"/>
<feature type="region of interest" description="Disordered" evidence="1">
    <location>
        <begin position="1"/>
        <end position="69"/>
    </location>
</feature>
<feature type="domain" description="Retrotransposon gag" evidence="2">
    <location>
        <begin position="135"/>
        <end position="228"/>
    </location>
</feature>
<evidence type="ECO:0000259" key="2">
    <source>
        <dbReference type="Pfam" id="PF03732"/>
    </source>
</evidence>
<dbReference type="CDD" id="cd00303">
    <property type="entry name" value="retropepsin_like"/>
    <property type="match status" value="1"/>
</dbReference>
<reference evidence="3" key="1">
    <citation type="submission" date="2020-01" db="EMBL/GenBank/DDBJ databases">
        <authorList>
            <person name="Mishra B."/>
        </authorList>
    </citation>
    <scope>NUCLEOTIDE SEQUENCE [LARGE SCALE GENOMIC DNA]</scope>
</reference>
<feature type="compositionally biased region" description="Basic and acidic residues" evidence="1">
    <location>
        <begin position="39"/>
        <end position="54"/>
    </location>
</feature>
<dbReference type="PANTHER" id="PTHR33067">
    <property type="entry name" value="RNA-DIRECTED DNA POLYMERASE-RELATED"/>
    <property type="match status" value="1"/>
</dbReference>
<dbReference type="InterPro" id="IPR005162">
    <property type="entry name" value="Retrotrans_gag_dom"/>
</dbReference>
<dbReference type="AlphaFoldDB" id="A0A6D2KGZ0"/>
<accession>A0A6D2KGZ0</accession>
<sequence>MAGEIRDQQPNPWRNHLDEPPLDEVQDRIPREGLGPELNRADRLHRGDLGDHQGGENQETVGDSDSRPELLQSRSPIRTYEGHQFEIKPRVIALVKQSQYHGLIEEDPLDHVDSFEELCSTTSANGVPGDYLRCRLFTFTLAGKALKWLKSLPSRSITTWMEFKKAFLGQFYTKQRTSLMRSKIVGFQQGPIEPYHEGLERFKEYIRDCPQHGFSEVNLWNTFYEGIRREHKLYLDIASNGNFMSKSIEEAKTLIDNLAVSDSKNQPSYEETIKAINTRPGLVEFEELKSMIAKLLEREPEHRKSPRESNIDEREVLYISKQEIQHPAETRLGAKDHGGELKALIYEFIGEKKANKEINEKIHYVYHDLNNKFGSLESHIKELDLQIANIAGTIKKPLGVLPGRTEANPKKEHIAAITLRSGTQLDEVEMPPELTRKNPNRSEEAKKEKEQAKLKDLVSQLSVRLPFVDACMIIPSLRKYMKSILTSNLSLEEGVMLITEDCSLALQNKTPEKLDDPGSFVLSCQIGGTIFKRCLCDLGSSVNLMPYTVAKRLGITSFRPTKIQLVFADRSVRRPIGIVSDVQVMIGKCFIPADFVVLELDQEPRDPLILGRPFLATAGAIIDVKGGKIDLHLGDLVMKFQIDKTLEKPTIDGFSFLVDNLSEVSEGVYEELIMDDPLEVALTRVEKEGGYFSREARDIAKSLDNAETYKNLVAYVGLEEEVIAANASRGASKPLKEPWSELSAQKSSSRSSP</sequence>
<evidence type="ECO:0000256" key="1">
    <source>
        <dbReference type="SAM" id="MobiDB-lite"/>
    </source>
</evidence>
<dbReference type="InterPro" id="IPR021109">
    <property type="entry name" value="Peptidase_aspartic_dom_sf"/>
</dbReference>
<dbReference type="Proteomes" id="UP000467841">
    <property type="component" value="Unassembled WGS sequence"/>
</dbReference>
<dbReference type="Gene3D" id="2.40.70.10">
    <property type="entry name" value="Acid Proteases"/>
    <property type="match status" value="1"/>
</dbReference>
<organism evidence="3 4">
    <name type="scientific">Microthlaspi erraticum</name>
    <dbReference type="NCBI Taxonomy" id="1685480"/>
    <lineage>
        <taxon>Eukaryota</taxon>
        <taxon>Viridiplantae</taxon>
        <taxon>Streptophyta</taxon>
        <taxon>Embryophyta</taxon>
        <taxon>Tracheophyta</taxon>
        <taxon>Spermatophyta</taxon>
        <taxon>Magnoliopsida</taxon>
        <taxon>eudicotyledons</taxon>
        <taxon>Gunneridae</taxon>
        <taxon>Pentapetalae</taxon>
        <taxon>rosids</taxon>
        <taxon>malvids</taxon>
        <taxon>Brassicales</taxon>
        <taxon>Brassicaceae</taxon>
        <taxon>Coluteocarpeae</taxon>
        <taxon>Microthlaspi</taxon>
    </lineage>
</organism>
<feature type="compositionally biased region" description="Basic and acidic residues" evidence="1">
    <location>
        <begin position="434"/>
        <end position="450"/>
    </location>
</feature>
<gene>
    <name evidence="3" type="ORF">MERR_LOCUS35758</name>
</gene>
<dbReference type="SUPFAM" id="SSF50630">
    <property type="entry name" value="Acid proteases"/>
    <property type="match status" value="1"/>
</dbReference>
<evidence type="ECO:0000313" key="3">
    <source>
        <dbReference type="EMBL" id="CAA7048523.1"/>
    </source>
</evidence>